<dbReference type="InterPro" id="IPR003439">
    <property type="entry name" value="ABC_transporter-like_ATP-bd"/>
</dbReference>
<dbReference type="SUPFAM" id="SSF52540">
    <property type="entry name" value="P-loop containing nucleoside triphosphate hydrolases"/>
    <property type="match status" value="1"/>
</dbReference>
<dbReference type="Gene3D" id="3.40.50.300">
    <property type="entry name" value="P-loop containing nucleotide triphosphate hydrolases"/>
    <property type="match status" value="1"/>
</dbReference>
<keyword evidence="3" id="KW-1003">Cell membrane</keyword>
<evidence type="ECO:0000313" key="13">
    <source>
        <dbReference type="Proteomes" id="UP000182510"/>
    </source>
</evidence>
<dbReference type="STRING" id="1913577.LPB144_02145"/>
<dbReference type="InterPro" id="IPR039421">
    <property type="entry name" value="Type_1_exporter"/>
</dbReference>
<dbReference type="GO" id="GO:0005524">
    <property type="term" value="F:ATP binding"/>
    <property type="evidence" value="ECO:0007669"/>
    <property type="project" value="UniProtKB-KW"/>
</dbReference>
<dbReference type="InterPro" id="IPR017871">
    <property type="entry name" value="ABC_transporter-like_CS"/>
</dbReference>
<keyword evidence="6" id="KW-0067">ATP-binding</keyword>
<dbReference type="KEGG" id="grl:LPB144_02145"/>
<dbReference type="FunFam" id="3.40.50.300:FF:000299">
    <property type="entry name" value="ABC transporter ATP-binding protein/permease"/>
    <property type="match status" value="1"/>
</dbReference>
<keyword evidence="4 9" id="KW-0812">Transmembrane</keyword>
<feature type="transmembrane region" description="Helical" evidence="9">
    <location>
        <begin position="294"/>
        <end position="310"/>
    </location>
</feature>
<proteinExistence type="predicted"/>
<feature type="domain" description="ABC transmembrane type-1" evidence="11">
    <location>
        <begin position="24"/>
        <end position="327"/>
    </location>
</feature>
<dbReference type="InterPro" id="IPR027417">
    <property type="entry name" value="P-loop_NTPase"/>
</dbReference>
<dbReference type="PROSITE" id="PS50929">
    <property type="entry name" value="ABC_TM1F"/>
    <property type="match status" value="1"/>
</dbReference>
<dbReference type="Gene3D" id="1.20.1560.10">
    <property type="entry name" value="ABC transporter type 1, transmembrane domain"/>
    <property type="match status" value="1"/>
</dbReference>
<comment type="subcellular location">
    <subcellularLocation>
        <location evidence="1">Cell membrane</location>
        <topology evidence="1">Multi-pass membrane protein</topology>
    </subcellularLocation>
</comment>
<evidence type="ECO:0000256" key="3">
    <source>
        <dbReference type="ARBA" id="ARBA00022475"/>
    </source>
</evidence>
<dbReference type="InterPro" id="IPR036640">
    <property type="entry name" value="ABC1_TM_sf"/>
</dbReference>
<organism evidence="12 13">
    <name type="scientific">Christiangramia salexigens</name>
    <dbReference type="NCBI Taxonomy" id="1913577"/>
    <lineage>
        <taxon>Bacteria</taxon>
        <taxon>Pseudomonadati</taxon>
        <taxon>Bacteroidota</taxon>
        <taxon>Flavobacteriia</taxon>
        <taxon>Flavobacteriales</taxon>
        <taxon>Flavobacteriaceae</taxon>
        <taxon>Christiangramia</taxon>
    </lineage>
</organism>
<evidence type="ECO:0000256" key="1">
    <source>
        <dbReference type="ARBA" id="ARBA00004651"/>
    </source>
</evidence>
<keyword evidence="8 9" id="KW-0472">Membrane</keyword>
<dbReference type="PANTHER" id="PTHR43394:SF1">
    <property type="entry name" value="ATP-BINDING CASSETTE SUB-FAMILY B MEMBER 10, MITOCHONDRIAL"/>
    <property type="match status" value="1"/>
</dbReference>
<dbReference type="InterPro" id="IPR003593">
    <property type="entry name" value="AAA+_ATPase"/>
</dbReference>
<evidence type="ECO:0000256" key="2">
    <source>
        <dbReference type="ARBA" id="ARBA00022448"/>
    </source>
</evidence>
<feature type="transmembrane region" description="Helical" evidence="9">
    <location>
        <begin position="155"/>
        <end position="174"/>
    </location>
</feature>
<evidence type="ECO:0000259" key="10">
    <source>
        <dbReference type="PROSITE" id="PS50893"/>
    </source>
</evidence>
<dbReference type="GO" id="GO:0016887">
    <property type="term" value="F:ATP hydrolysis activity"/>
    <property type="evidence" value="ECO:0007669"/>
    <property type="project" value="InterPro"/>
</dbReference>
<keyword evidence="2" id="KW-0813">Transport</keyword>
<dbReference type="Proteomes" id="UP000182510">
    <property type="component" value="Chromosome"/>
</dbReference>
<dbReference type="GO" id="GO:0015421">
    <property type="term" value="F:ABC-type oligopeptide transporter activity"/>
    <property type="evidence" value="ECO:0007669"/>
    <property type="project" value="TreeGrafter"/>
</dbReference>
<keyword evidence="13" id="KW-1185">Reference proteome</keyword>
<dbReference type="SMART" id="SM00382">
    <property type="entry name" value="AAA"/>
    <property type="match status" value="1"/>
</dbReference>
<accession>A0A1L3J2D9</accession>
<name>A0A1L3J2D9_9FLAO</name>
<dbReference type="PROSITE" id="PS50893">
    <property type="entry name" value="ABC_TRANSPORTER_2"/>
    <property type="match status" value="1"/>
</dbReference>
<evidence type="ECO:0000256" key="7">
    <source>
        <dbReference type="ARBA" id="ARBA00022989"/>
    </source>
</evidence>
<dbReference type="InterPro" id="IPR011527">
    <property type="entry name" value="ABC1_TM_dom"/>
</dbReference>
<reference evidence="12 13" key="1">
    <citation type="submission" date="2016-11" db="EMBL/GenBank/DDBJ databases">
        <title>Gramella sp. LPB0144 isolated from marine environment.</title>
        <authorList>
            <person name="Kim E."/>
            <person name="Yi H."/>
        </authorList>
    </citation>
    <scope>NUCLEOTIDE SEQUENCE [LARGE SCALE GENOMIC DNA]</scope>
    <source>
        <strain evidence="12 13">LPB0144</strain>
    </source>
</reference>
<evidence type="ECO:0000256" key="4">
    <source>
        <dbReference type="ARBA" id="ARBA00022692"/>
    </source>
</evidence>
<keyword evidence="7 9" id="KW-1133">Transmembrane helix</keyword>
<evidence type="ECO:0000313" key="12">
    <source>
        <dbReference type="EMBL" id="APG59283.1"/>
    </source>
</evidence>
<feature type="transmembrane region" description="Helical" evidence="9">
    <location>
        <begin position="72"/>
        <end position="95"/>
    </location>
</feature>
<keyword evidence="5" id="KW-0547">Nucleotide-binding</keyword>
<protein>
    <recommendedName>
        <fullName evidence="14">ABC transporter ATP-binding protein</fullName>
    </recommendedName>
</protein>
<evidence type="ECO:0000256" key="6">
    <source>
        <dbReference type="ARBA" id="ARBA00022840"/>
    </source>
</evidence>
<dbReference type="PROSITE" id="PS00211">
    <property type="entry name" value="ABC_TRANSPORTER_1"/>
    <property type="match status" value="1"/>
</dbReference>
<dbReference type="Pfam" id="PF00005">
    <property type="entry name" value="ABC_tran"/>
    <property type="match status" value="1"/>
</dbReference>
<dbReference type="SUPFAM" id="SSF90123">
    <property type="entry name" value="ABC transporter transmembrane region"/>
    <property type="match status" value="1"/>
</dbReference>
<evidence type="ECO:0000259" key="11">
    <source>
        <dbReference type="PROSITE" id="PS50929"/>
    </source>
</evidence>
<evidence type="ECO:0008006" key="14">
    <source>
        <dbReference type="Google" id="ProtNLM"/>
    </source>
</evidence>
<dbReference type="PANTHER" id="PTHR43394">
    <property type="entry name" value="ATP-DEPENDENT PERMEASE MDL1, MITOCHONDRIAL"/>
    <property type="match status" value="1"/>
</dbReference>
<sequence length="593" mass="67969">MISNLKVNFYYFRFFYRYLKLKIILISIVSLMVGLLDGIGLAMFIPLIQLAFGIDSNNKYQDRISNFILENFHLEIDLLSVFLVIVILFSIKAIFKFLESFLRVHYQQIFMRKVRFENIDLLSEFDYQKFVVTEAGKIQNNLSSEVNRLSIAFRLYFKTIQISILVIVYLGLAVFTDWRFTILVVLGGVIMNFVFLIFYKRTKYFSKKFSSESNVFQGLLMQKINNFQYLKATGLNRSFGKQLKSKIFDIEAFQKKLGIVEASLGALREPFAIAIVSISILIYSKFIADDIASIILSLLLLYRCLTYFLAMQEQWNLFLGVSGSLNAVNDFNSMLIKNKDSSGENKFKGLKNSLNLRNVDFGYHNGNPVLKNINLSISKNEILAIVGESGSGKTTLMNIIAGILKPSQGEYLVDNYNFGGIEAESFKRRLGYIVQNPVIFNDTIFNNISCWLPKTSENLDKFWKAAKKASIYNYIQSLPDKENTLLGYNGINISGGQKQRFSIARELFKDSEILFMDEATSNLDSETEFEIHNNIKNLKGEYTIVLIAHRLATVKSADRIVVLNNGHIEDIGTYNYLIENCSEFKRMVNLQML</sequence>
<evidence type="ECO:0000256" key="9">
    <source>
        <dbReference type="SAM" id="Phobius"/>
    </source>
</evidence>
<dbReference type="AlphaFoldDB" id="A0A1L3J2D9"/>
<dbReference type="GO" id="GO:0005886">
    <property type="term" value="C:plasma membrane"/>
    <property type="evidence" value="ECO:0007669"/>
    <property type="project" value="UniProtKB-SubCell"/>
</dbReference>
<evidence type="ECO:0000256" key="5">
    <source>
        <dbReference type="ARBA" id="ARBA00022741"/>
    </source>
</evidence>
<feature type="domain" description="ABC transporter" evidence="10">
    <location>
        <begin position="354"/>
        <end position="590"/>
    </location>
</feature>
<evidence type="ECO:0000256" key="8">
    <source>
        <dbReference type="ARBA" id="ARBA00023136"/>
    </source>
</evidence>
<feature type="transmembrane region" description="Helical" evidence="9">
    <location>
        <begin position="180"/>
        <end position="199"/>
    </location>
</feature>
<dbReference type="OrthoDB" id="9760358at2"/>
<gene>
    <name evidence="12" type="ORF">LPB144_02145</name>
</gene>
<feature type="transmembrane region" description="Helical" evidence="9">
    <location>
        <begin position="21"/>
        <end position="52"/>
    </location>
</feature>
<dbReference type="EMBL" id="CP018153">
    <property type="protein sequence ID" value="APG59283.1"/>
    <property type="molecule type" value="Genomic_DNA"/>
</dbReference>